<gene>
    <name evidence="16" type="ORF">K493DRAFT_297843</name>
</gene>
<dbReference type="InterPro" id="IPR005821">
    <property type="entry name" value="Ion_trans_dom"/>
</dbReference>
<dbReference type="OrthoDB" id="427456at2759"/>
<dbReference type="InterPro" id="IPR027359">
    <property type="entry name" value="Volt_channel_dom_sf"/>
</dbReference>
<proteinExistence type="predicted"/>
<evidence type="ECO:0000256" key="11">
    <source>
        <dbReference type="ARBA" id="ARBA00023303"/>
    </source>
</evidence>
<evidence type="ECO:0000256" key="14">
    <source>
        <dbReference type="SAM" id="Phobius"/>
    </source>
</evidence>
<dbReference type="InParanoid" id="A0A1Y1YXH6"/>
<keyword evidence="10 14" id="KW-0472">Membrane</keyword>
<reference evidence="16 17" key="1">
    <citation type="submission" date="2016-07" db="EMBL/GenBank/DDBJ databases">
        <title>Pervasive Adenine N6-methylation of Active Genes in Fungi.</title>
        <authorList>
            <consortium name="DOE Joint Genome Institute"/>
            <person name="Mondo S.J."/>
            <person name="Dannebaum R.O."/>
            <person name="Kuo R.C."/>
            <person name="Labutti K."/>
            <person name="Haridas S."/>
            <person name="Kuo A."/>
            <person name="Salamov A."/>
            <person name="Ahrendt S.R."/>
            <person name="Lipzen A."/>
            <person name="Sullivan W."/>
            <person name="Andreopoulos W.B."/>
            <person name="Clum A."/>
            <person name="Lindquist E."/>
            <person name="Daum C."/>
            <person name="Ramamoorthy G.K."/>
            <person name="Gryganskyi A."/>
            <person name="Culley D."/>
            <person name="Magnuson J.K."/>
            <person name="James T.Y."/>
            <person name="O'Malley M.A."/>
            <person name="Stajich J.E."/>
            <person name="Spatafora J.W."/>
            <person name="Visel A."/>
            <person name="Grigoriev I.V."/>
        </authorList>
    </citation>
    <scope>NUCLEOTIDE SEQUENCE [LARGE SCALE GENOMIC DNA]</scope>
    <source>
        <strain evidence="16 17">CBS 931.73</strain>
    </source>
</reference>
<keyword evidence="7 14" id="KW-1133">Transmembrane helix</keyword>
<evidence type="ECO:0000256" key="7">
    <source>
        <dbReference type="ARBA" id="ARBA00022989"/>
    </source>
</evidence>
<keyword evidence="11" id="KW-0407">Ion channel</keyword>
<evidence type="ECO:0000256" key="5">
    <source>
        <dbReference type="ARBA" id="ARBA00022692"/>
    </source>
</evidence>
<feature type="domain" description="Ion transport" evidence="15">
    <location>
        <begin position="25"/>
        <end position="142"/>
    </location>
</feature>
<dbReference type="EMBL" id="MCFE01000055">
    <property type="protein sequence ID" value="ORY02636.1"/>
    <property type="molecule type" value="Genomic_DNA"/>
</dbReference>
<evidence type="ECO:0000259" key="15">
    <source>
        <dbReference type="Pfam" id="PF00520"/>
    </source>
</evidence>
<name>A0A1Y1YXH6_9FUNG</name>
<evidence type="ECO:0000256" key="3">
    <source>
        <dbReference type="ARBA" id="ARBA00022448"/>
    </source>
</evidence>
<comment type="subcellular location">
    <subcellularLocation>
        <location evidence="1">Cell membrane</location>
        <topology evidence="1">Multi-pass membrane protein</topology>
    </subcellularLocation>
</comment>
<evidence type="ECO:0000256" key="13">
    <source>
        <dbReference type="SAM" id="Coils"/>
    </source>
</evidence>
<evidence type="ECO:0000256" key="1">
    <source>
        <dbReference type="ARBA" id="ARBA00004651"/>
    </source>
</evidence>
<keyword evidence="17" id="KW-1185">Reference proteome</keyword>
<dbReference type="PANTHER" id="PTHR46480:SF1">
    <property type="entry name" value="VOLTAGE-GATED HYDROGEN CHANNEL 1"/>
    <property type="match status" value="1"/>
</dbReference>
<dbReference type="STRING" id="1314790.A0A1Y1YXH6"/>
<evidence type="ECO:0000256" key="9">
    <source>
        <dbReference type="ARBA" id="ARBA00023065"/>
    </source>
</evidence>
<dbReference type="Proteomes" id="UP000193498">
    <property type="component" value="Unassembled WGS sequence"/>
</dbReference>
<dbReference type="PANTHER" id="PTHR46480">
    <property type="entry name" value="F20B24.22"/>
    <property type="match status" value="1"/>
</dbReference>
<keyword evidence="6" id="KW-0851">Voltage-gated channel</keyword>
<keyword evidence="8 13" id="KW-0175">Coiled coil</keyword>
<evidence type="ECO:0000256" key="8">
    <source>
        <dbReference type="ARBA" id="ARBA00023054"/>
    </source>
</evidence>
<organism evidence="16 17">
    <name type="scientific">Basidiobolus meristosporus CBS 931.73</name>
    <dbReference type="NCBI Taxonomy" id="1314790"/>
    <lineage>
        <taxon>Eukaryota</taxon>
        <taxon>Fungi</taxon>
        <taxon>Fungi incertae sedis</taxon>
        <taxon>Zoopagomycota</taxon>
        <taxon>Entomophthoromycotina</taxon>
        <taxon>Basidiobolomycetes</taxon>
        <taxon>Basidiobolales</taxon>
        <taxon>Basidiobolaceae</taxon>
        <taxon>Basidiobolus</taxon>
    </lineage>
</organism>
<evidence type="ECO:0000313" key="17">
    <source>
        <dbReference type="Proteomes" id="UP000193498"/>
    </source>
</evidence>
<evidence type="ECO:0000256" key="6">
    <source>
        <dbReference type="ARBA" id="ARBA00022882"/>
    </source>
</evidence>
<sequence length="189" mass="21892">MSRLTTTEIAAVDTLSSFTVDLEITILIELVLSLYESEGILRNRHVLNVGKQTLFAIGISILSMFMLEIVLKLLFMGIRHFLNFWQMLDLIVVSASFILEIYFHTIRSTSNRAASGVIILFRFWKILRVIHAVAHSVEIKNLRIITAVNLEKVRMEKRIHIYKSKYKDLQRAYNQLRVELDASQSSHKE</sequence>
<dbReference type="SUPFAM" id="SSF81324">
    <property type="entry name" value="Voltage-gated potassium channels"/>
    <property type="match status" value="1"/>
</dbReference>
<feature type="transmembrane region" description="Helical" evidence="14">
    <location>
        <begin position="54"/>
        <end position="78"/>
    </location>
</feature>
<dbReference type="InterPro" id="IPR031846">
    <property type="entry name" value="Hvcn1"/>
</dbReference>
<protein>
    <recommendedName>
        <fullName evidence="2">Voltage-gated hydrogen channel 1</fullName>
    </recommendedName>
    <alternativeName>
        <fullName evidence="12">Hydrogen voltage-gated channel 1</fullName>
    </alternativeName>
</protein>
<feature type="transmembrane region" description="Helical" evidence="14">
    <location>
        <begin position="84"/>
        <end position="103"/>
    </location>
</feature>
<feature type="coiled-coil region" evidence="13">
    <location>
        <begin position="152"/>
        <end position="186"/>
    </location>
</feature>
<dbReference type="AlphaFoldDB" id="A0A1Y1YXH6"/>
<keyword evidence="9" id="KW-0406">Ion transport</keyword>
<evidence type="ECO:0000256" key="12">
    <source>
        <dbReference type="ARBA" id="ARBA00031989"/>
    </source>
</evidence>
<comment type="caution">
    <text evidence="16">The sequence shown here is derived from an EMBL/GenBank/DDBJ whole genome shotgun (WGS) entry which is preliminary data.</text>
</comment>
<evidence type="ECO:0000256" key="4">
    <source>
        <dbReference type="ARBA" id="ARBA00022475"/>
    </source>
</evidence>
<dbReference type="GO" id="GO:0030171">
    <property type="term" value="F:voltage-gated proton channel activity"/>
    <property type="evidence" value="ECO:0007669"/>
    <property type="project" value="InterPro"/>
</dbReference>
<evidence type="ECO:0000313" key="16">
    <source>
        <dbReference type="EMBL" id="ORY02636.1"/>
    </source>
</evidence>
<evidence type="ECO:0000256" key="10">
    <source>
        <dbReference type="ARBA" id="ARBA00023136"/>
    </source>
</evidence>
<dbReference type="GO" id="GO:0005886">
    <property type="term" value="C:plasma membrane"/>
    <property type="evidence" value="ECO:0007669"/>
    <property type="project" value="UniProtKB-SubCell"/>
</dbReference>
<dbReference type="Gene3D" id="1.20.120.350">
    <property type="entry name" value="Voltage-gated potassium channels. Chain C"/>
    <property type="match status" value="1"/>
</dbReference>
<keyword evidence="5 14" id="KW-0812">Transmembrane</keyword>
<dbReference type="Pfam" id="PF00520">
    <property type="entry name" value="Ion_trans"/>
    <property type="match status" value="1"/>
</dbReference>
<keyword evidence="4" id="KW-1003">Cell membrane</keyword>
<evidence type="ECO:0000256" key="2">
    <source>
        <dbReference type="ARBA" id="ARBA00015897"/>
    </source>
</evidence>
<accession>A0A1Y1YXH6</accession>
<dbReference type="GO" id="GO:0034702">
    <property type="term" value="C:monoatomic ion channel complex"/>
    <property type="evidence" value="ECO:0007669"/>
    <property type="project" value="UniProtKB-KW"/>
</dbReference>
<keyword evidence="3" id="KW-0813">Transport</keyword>